<gene>
    <name evidence="2" type="ORF">NCTC11636_01306</name>
</gene>
<accession>A0A448HGL5</accession>
<dbReference type="KEGG" id="ahw:NCTC11636_01306"/>
<protein>
    <submittedName>
        <fullName evidence="2">Uncharacterized phage-encoded protein</fullName>
    </submittedName>
</protein>
<sequence length="283" mass="30947">MNTTTIIAAGGDVMPPAGQLDVFEFDGVEVRTVTDPDGQTLFVAADIARALGYRMASDMTRRLDDDERGTRSVRTPGGDQTMIVITESGVYAAVLGSRVEGATRFRRWVTGEVLPAIRRHGGYLTPQAAEAALSDPDFIIRLATSLKEERAARAAAEQRATALAARVEADAPHTRLGRAVSESEGDVLVKAVADALTQEGIPCSQVQLFRWLRAHGWLCRSQGDMWNRPTKWALDKGYVRAVEHVVNTRSGSRLRWVPRVTGLGQQVLVDGFTTGRFDLNEEK</sequence>
<keyword evidence="3" id="KW-1185">Reference proteome</keyword>
<dbReference type="Proteomes" id="UP000266895">
    <property type="component" value="Chromosome"/>
</dbReference>
<evidence type="ECO:0000313" key="2">
    <source>
        <dbReference type="EMBL" id="VEG28021.1"/>
    </source>
</evidence>
<dbReference type="AlphaFoldDB" id="A0A448HGL5"/>
<dbReference type="GO" id="GO:0003677">
    <property type="term" value="F:DNA binding"/>
    <property type="evidence" value="ECO:0007669"/>
    <property type="project" value="InterPro"/>
</dbReference>
<dbReference type="SMART" id="SM01040">
    <property type="entry name" value="Bro-N"/>
    <property type="match status" value="1"/>
</dbReference>
<dbReference type="InterPro" id="IPR003497">
    <property type="entry name" value="BRO_N_domain"/>
</dbReference>
<dbReference type="Pfam" id="PF02498">
    <property type="entry name" value="Bro-N"/>
    <property type="match status" value="1"/>
</dbReference>
<dbReference type="EMBL" id="LR134350">
    <property type="protein sequence ID" value="VEG28021.1"/>
    <property type="molecule type" value="Genomic_DNA"/>
</dbReference>
<evidence type="ECO:0000259" key="1">
    <source>
        <dbReference type="PROSITE" id="PS51750"/>
    </source>
</evidence>
<name>A0A448HGL5_9ACTO</name>
<dbReference type="PROSITE" id="PS51750">
    <property type="entry name" value="BRO_N"/>
    <property type="match status" value="1"/>
</dbReference>
<proteinExistence type="predicted"/>
<reference evidence="2 3" key="1">
    <citation type="submission" date="2018-12" db="EMBL/GenBank/DDBJ databases">
        <authorList>
            <consortium name="Pathogen Informatics"/>
        </authorList>
    </citation>
    <scope>NUCLEOTIDE SEQUENCE [LARGE SCALE GENOMIC DNA]</scope>
    <source>
        <strain evidence="2 3">NCTC11636</strain>
    </source>
</reference>
<organism evidence="2 3">
    <name type="scientific">Actinomyces howellii</name>
    <dbReference type="NCBI Taxonomy" id="52771"/>
    <lineage>
        <taxon>Bacteria</taxon>
        <taxon>Bacillati</taxon>
        <taxon>Actinomycetota</taxon>
        <taxon>Actinomycetes</taxon>
        <taxon>Actinomycetales</taxon>
        <taxon>Actinomycetaceae</taxon>
        <taxon>Actinomyces</taxon>
    </lineage>
</organism>
<dbReference type="InterPro" id="IPR005039">
    <property type="entry name" value="Ant_C"/>
</dbReference>
<dbReference type="PANTHER" id="PTHR36180">
    <property type="entry name" value="DNA-BINDING PROTEIN-RELATED-RELATED"/>
    <property type="match status" value="1"/>
</dbReference>
<dbReference type="Pfam" id="PF03374">
    <property type="entry name" value="ANT"/>
    <property type="match status" value="1"/>
</dbReference>
<dbReference type="PANTHER" id="PTHR36180:SF2">
    <property type="entry name" value="BRO FAMILY PROTEIN"/>
    <property type="match status" value="1"/>
</dbReference>
<feature type="domain" description="Bro-N" evidence="1">
    <location>
        <begin position="17"/>
        <end position="121"/>
    </location>
</feature>
<dbReference type="RefSeq" id="WP_197719461.1">
    <property type="nucleotide sequence ID" value="NZ_LR134350.1"/>
</dbReference>
<evidence type="ECO:0000313" key="3">
    <source>
        <dbReference type="Proteomes" id="UP000266895"/>
    </source>
</evidence>